<comment type="subunit">
    <text evidence="9">Homodimer, forms a heterotetramer with a Cas1 homodimer.</text>
</comment>
<protein>
    <recommendedName>
        <fullName evidence="9">CRISPR-associated endoribonuclease Cas2</fullName>
        <ecNumber evidence="9">3.1.-.-</ecNumber>
    </recommendedName>
</protein>
<dbReference type="GO" id="GO:0004519">
    <property type="term" value="F:endonuclease activity"/>
    <property type="evidence" value="ECO:0007669"/>
    <property type="project" value="UniProtKB-KW"/>
</dbReference>
<comment type="function">
    <text evidence="9">CRISPR (clustered regularly interspaced short palindromic repeat), is an adaptive immune system that provides protection against mobile genetic elements (viruses, transposable elements and conjugative plasmids). CRISPR clusters contain sequences complementary to antecedent mobile elements and target invading nucleic acids. CRISPR clusters are transcribed and processed into CRISPR RNA (crRNA). Functions as a ssRNA-specific endoribonuclease. Involved in the integration of spacer DNA into the CRISPR cassette.</text>
</comment>
<dbReference type="PANTHER" id="PTHR34405:SF3">
    <property type="entry name" value="CRISPR-ASSOCIATED ENDORIBONUCLEASE CAS2 3"/>
    <property type="match status" value="1"/>
</dbReference>
<dbReference type="RefSeq" id="WP_265266752.1">
    <property type="nucleotide sequence ID" value="NZ_JAIHOM010000185.1"/>
</dbReference>
<evidence type="ECO:0000256" key="1">
    <source>
        <dbReference type="ARBA" id="ARBA00001946"/>
    </source>
</evidence>
<evidence type="ECO:0000256" key="5">
    <source>
        <dbReference type="ARBA" id="ARBA00022759"/>
    </source>
</evidence>
<dbReference type="EMBL" id="JAIHOM010000185">
    <property type="protein sequence ID" value="MCW6038823.1"/>
    <property type="molecule type" value="Genomic_DNA"/>
</dbReference>
<keyword evidence="4 9" id="KW-0479">Metal-binding</keyword>
<keyword evidence="8 9" id="KW-0051">Antiviral defense</keyword>
<comment type="cofactor">
    <cofactor evidence="1 9">
        <name>Mg(2+)</name>
        <dbReference type="ChEBI" id="CHEBI:18420"/>
    </cofactor>
</comment>
<dbReference type="InterPro" id="IPR019199">
    <property type="entry name" value="Virulence_VapD/CRISPR_Cas2"/>
</dbReference>
<evidence type="ECO:0000256" key="8">
    <source>
        <dbReference type="ARBA" id="ARBA00023118"/>
    </source>
</evidence>
<keyword evidence="12" id="KW-1185">Reference proteome</keyword>
<gene>
    <name evidence="9 11" type="primary">cas2</name>
    <name evidence="11" type="ORF">K4A83_21495</name>
</gene>
<comment type="similarity">
    <text evidence="2 9 10">Belongs to the CRISPR-associated endoribonuclease Cas2 protein family.</text>
</comment>
<dbReference type="InterPro" id="IPR021127">
    <property type="entry name" value="CRISPR_associated_Cas2"/>
</dbReference>
<evidence type="ECO:0000256" key="10">
    <source>
        <dbReference type="PIRNR" id="PIRNR032582"/>
    </source>
</evidence>
<dbReference type="Pfam" id="PF09827">
    <property type="entry name" value="CRISPR_Cas2"/>
    <property type="match status" value="1"/>
</dbReference>
<evidence type="ECO:0000256" key="2">
    <source>
        <dbReference type="ARBA" id="ARBA00009959"/>
    </source>
</evidence>
<dbReference type="Gene3D" id="3.30.70.240">
    <property type="match status" value="1"/>
</dbReference>
<reference evidence="11 12" key="1">
    <citation type="submission" date="2021-08" db="EMBL/GenBank/DDBJ databases">
        <title>Draft genome sequence of Spirulina subsalsa with high tolerance to salinity and hype-accumulation of phycocyanin.</title>
        <authorList>
            <person name="Pei H."/>
            <person name="Jiang L."/>
        </authorList>
    </citation>
    <scope>NUCLEOTIDE SEQUENCE [LARGE SCALE GENOMIC DNA]</scope>
    <source>
        <strain evidence="11 12">FACHB-351</strain>
    </source>
</reference>
<dbReference type="PANTHER" id="PTHR34405">
    <property type="entry name" value="CRISPR-ASSOCIATED ENDORIBONUCLEASE CAS2"/>
    <property type="match status" value="1"/>
</dbReference>
<dbReference type="EC" id="3.1.-.-" evidence="9"/>
<feature type="binding site" evidence="9">
    <location>
        <position position="8"/>
    </location>
    <ligand>
        <name>Mg(2+)</name>
        <dbReference type="ChEBI" id="CHEBI:18420"/>
        <note>catalytic</note>
    </ligand>
</feature>
<proteinExistence type="inferred from homology"/>
<accession>A0ABT3LBE0</accession>
<evidence type="ECO:0000313" key="11">
    <source>
        <dbReference type="EMBL" id="MCW6038823.1"/>
    </source>
</evidence>
<dbReference type="PIRSF" id="PIRSF032582">
    <property type="entry name" value="Cas2"/>
    <property type="match status" value="1"/>
</dbReference>
<evidence type="ECO:0000256" key="7">
    <source>
        <dbReference type="ARBA" id="ARBA00022842"/>
    </source>
</evidence>
<keyword evidence="3 9" id="KW-0540">Nuclease</keyword>
<keyword evidence="5 9" id="KW-0255">Endonuclease</keyword>
<evidence type="ECO:0000256" key="3">
    <source>
        <dbReference type="ARBA" id="ARBA00022722"/>
    </source>
</evidence>
<dbReference type="CDD" id="cd09725">
    <property type="entry name" value="Cas2_I_II_III"/>
    <property type="match status" value="1"/>
</dbReference>
<dbReference type="SUPFAM" id="SSF143430">
    <property type="entry name" value="TTP0101/SSO1404-like"/>
    <property type="match status" value="1"/>
</dbReference>
<comment type="caution">
    <text evidence="11">The sequence shown here is derived from an EMBL/GenBank/DDBJ whole genome shotgun (WGS) entry which is preliminary data.</text>
</comment>
<organism evidence="11 12">
    <name type="scientific">Spirulina subsalsa FACHB-351</name>
    <dbReference type="NCBI Taxonomy" id="234711"/>
    <lineage>
        <taxon>Bacteria</taxon>
        <taxon>Bacillati</taxon>
        <taxon>Cyanobacteriota</taxon>
        <taxon>Cyanophyceae</taxon>
        <taxon>Spirulinales</taxon>
        <taxon>Spirulinaceae</taxon>
        <taxon>Spirulina</taxon>
    </lineage>
</organism>
<keyword evidence="7 9" id="KW-0460">Magnesium</keyword>
<evidence type="ECO:0000313" key="12">
    <source>
        <dbReference type="Proteomes" id="UP001526426"/>
    </source>
</evidence>
<evidence type="ECO:0000256" key="4">
    <source>
        <dbReference type="ARBA" id="ARBA00022723"/>
    </source>
</evidence>
<dbReference type="NCBIfam" id="TIGR01573">
    <property type="entry name" value="cas2"/>
    <property type="match status" value="1"/>
</dbReference>
<keyword evidence="6 9" id="KW-0378">Hydrolase</keyword>
<name>A0ABT3LBE0_9CYAN</name>
<dbReference type="Proteomes" id="UP001526426">
    <property type="component" value="Unassembled WGS sequence"/>
</dbReference>
<dbReference type="HAMAP" id="MF_01471">
    <property type="entry name" value="Cas2"/>
    <property type="match status" value="1"/>
</dbReference>
<sequence length="92" mass="10596">MFYVIAYDIPNDKRRKKVADLLEGYGVRVQYSVFECVLTPQQYGELSARLKRRMNMSEDNIRVYPVSSHTLTQVEIWGVGLPLTESGRSVII</sequence>
<evidence type="ECO:0000256" key="9">
    <source>
        <dbReference type="HAMAP-Rule" id="MF_01471"/>
    </source>
</evidence>
<evidence type="ECO:0000256" key="6">
    <source>
        <dbReference type="ARBA" id="ARBA00022801"/>
    </source>
</evidence>